<dbReference type="EMBL" id="KV441400">
    <property type="protein sequence ID" value="OAF57479.1"/>
    <property type="molecule type" value="Genomic_DNA"/>
</dbReference>
<name>A0A177A5F5_9PEZI</name>
<protein>
    <submittedName>
        <fullName evidence="1">Uncharacterized protein</fullName>
    </submittedName>
</protein>
<dbReference type="RefSeq" id="XP_024322768.1">
    <property type="nucleotide sequence ID" value="XM_024468409.1"/>
</dbReference>
<accession>A0A177A5F5</accession>
<dbReference type="Proteomes" id="UP000077154">
    <property type="component" value="Unassembled WGS sequence"/>
</dbReference>
<gene>
    <name evidence="1" type="ORF">VC83_04781</name>
</gene>
<reference evidence="1" key="1">
    <citation type="submission" date="2016-03" db="EMBL/GenBank/DDBJ databases">
        <title>Updated assembly of Pseudogymnoascus destructans, the fungus causing white-nose syndrome of bats.</title>
        <authorList>
            <person name="Palmer J.M."/>
            <person name="Drees K.P."/>
            <person name="Foster J.T."/>
            <person name="Lindner D.L."/>
        </authorList>
    </citation>
    <scope>NUCLEOTIDE SEQUENCE [LARGE SCALE GENOMIC DNA]</scope>
    <source>
        <strain evidence="1">20631-21</strain>
    </source>
</reference>
<sequence>MTCLQAVKLPRGLEAHDGEEGRERHALRSTARVQHSGVLSIPSPSPHSPTVHRQNLHQTHVVWRGLMWRLASPVADPSPCYNYVEELHWADKELQCQLNDDLEHTFQNTFKQRLAGLSSEAVLEWHEKYRALYSDQQSLYNHLYAGSVKRMFNMECFVNLKKLTITNGCEAGAEEYPHSTRVTRNPRTSRPMEH</sequence>
<dbReference type="VEuPathDB" id="FungiDB:GMDG_08073"/>
<dbReference type="GeneID" id="36287851"/>
<organism evidence="1">
    <name type="scientific">Pseudogymnoascus destructans</name>
    <dbReference type="NCBI Taxonomy" id="655981"/>
    <lineage>
        <taxon>Eukaryota</taxon>
        <taxon>Fungi</taxon>
        <taxon>Dikarya</taxon>
        <taxon>Ascomycota</taxon>
        <taxon>Pezizomycotina</taxon>
        <taxon>Leotiomycetes</taxon>
        <taxon>Thelebolales</taxon>
        <taxon>Thelebolaceae</taxon>
        <taxon>Pseudogymnoascus</taxon>
    </lineage>
</organism>
<dbReference type="OrthoDB" id="3436721at2759"/>
<dbReference type="AlphaFoldDB" id="A0A177A5F5"/>
<evidence type="ECO:0000313" key="1">
    <source>
        <dbReference type="EMBL" id="OAF57479.1"/>
    </source>
</evidence>
<proteinExistence type="predicted"/>